<dbReference type="EMBL" id="MU154578">
    <property type="protein sequence ID" value="KAF9494006.1"/>
    <property type="molecule type" value="Genomic_DNA"/>
</dbReference>
<protein>
    <submittedName>
        <fullName evidence="1">Uncharacterized protein</fullName>
    </submittedName>
</protein>
<dbReference type="InterPro" id="IPR011990">
    <property type="entry name" value="TPR-like_helical_dom_sf"/>
</dbReference>
<organism evidence="1 2">
    <name type="scientific">Pleurotus eryngii</name>
    <name type="common">Boletus of the steppes</name>
    <dbReference type="NCBI Taxonomy" id="5323"/>
    <lineage>
        <taxon>Eukaryota</taxon>
        <taxon>Fungi</taxon>
        <taxon>Dikarya</taxon>
        <taxon>Basidiomycota</taxon>
        <taxon>Agaricomycotina</taxon>
        <taxon>Agaricomycetes</taxon>
        <taxon>Agaricomycetidae</taxon>
        <taxon>Agaricales</taxon>
        <taxon>Pleurotineae</taxon>
        <taxon>Pleurotaceae</taxon>
        <taxon>Pleurotus</taxon>
    </lineage>
</organism>
<keyword evidence="2" id="KW-1185">Reference proteome</keyword>
<sequence>MIQRTPSKSFNQRCLRILERRNRKRKRLCSLKTYVSMWIKNAKLEADILRLRDRVSSVHRRFTYITSLRVEHNLLVVSTETRTRMGRMEGLVAQLLIDSHTTGTNPARLLDDASPNGIEFQFLRLQVKKVVDRLGHISATRGFMAEEPLEAEPLLSHCYVDGPQQQASLMRSTMIMNLDTLQLFEDSSCVSFREGVSLAMAAYNLLMDLDMVDEAAAVTTWVIAIYRTMTQEDPTYMPYVVDALLNLSGIHAGTLEGLDSAKSALSACRSMVSASQQDSLTLAACLRNYADHLVHHDQYDPPVEYAMEALQIQRKAPDSWQGENSIVWDSSGEERVVFSSARSITRSFHMAVEEGFTLYTLANALAYVGRYTEAAIVGNEVINCLSALAEVGCSSVDPYIVEVLENRIGWVSIIEPPTASSPPFASISDSEHPNTADEIAIEGFPSSANEISTSTSRARGQDTIVLSSESPSTTDSMVHSASPPRCIVSC</sequence>
<name>A0A9P5ZUN1_PLEER</name>
<gene>
    <name evidence="1" type="ORF">BDN71DRAFT_1019051</name>
</gene>
<dbReference type="Proteomes" id="UP000807025">
    <property type="component" value="Unassembled WGS sequence"/>
</dbReference>
<proteinExistence type="predicted"/>
<dbReference type="SUPFAM" id="SSF48452">
    <property type="entry name" value="TPR-like"/>
    <property type="match status" value="1"/>
</dbReference>
<evidence type="ECO:0000313" key="1">
    <source>
        <dbReference type="EMBL" id="KAF9494006.1"/>
    </source>
</evidence>
<dbReference type="Gene3D" id="1.25.40.10">
    <property type="entry name" value="Tetratricopeptide repeat domain"/>
    <property type="match status" value="1"/>
</dbReference>
<comment type="caution">
    <text evidence="1">The sequence shown here is derived from an EMBL/GenBank/DDBJ whole genome shotgun (WGS) entry which is preliminary data.</text>
</comment>
<reference evidence="1" key="1">
    <citation type="submission" date="2020-11" db="EMBL/GenBank/DDBJ databases">
        <authorList>
            <consortium name="DOE Joint Genome Institute"/>
            <person name="Ahrendt S."/>
            <person name="Riley R."/>
            <person name="Andreopoulos W."/>
            <person name="Labutti K."/>
            <person name="Pangilinan J."/>
            <person name="Ruiz-Duenas F.J."/>
            <person name="Barrasa J.M."/>
            <person name="Sanchez-Garcia M."/>
            <person name="Camarero S."/>
            <person name="Miyauchi S."/>
            <person name="Serrano A."/>
            <person name="Linde D."/>
            <person name="Babiker R."/>
            <person name="Drula E."/>
            <person name="Ayuso-Fernandez I."/>
            <person name="Pacheco R."/>
            <person name="Padilla G."/>
            <person name="Ferreira P."/>
            <person name="Barriuso J."/>
            <person name="Kellner H."/>
            <person name="Castanera R."/>
            <person name="Alfaro M."/>
            <person name="Ramirez L."/>
            <person name="Pisabarro A.G."/>
            <person name="Kuo A."/>
            <person name="Tritt A."/>
            <person name="Lipzen A."/>
            <person name="He G."/>
            <person name="Yan M."/>
            <person name="Ng V."/>
            <person name="Cullen D."/>
            <person name="Martin F."/>
            <person name="Rosso M.-N."/>
            <person name="Henrissat B."/>
            <person name="Hibbett D."/>
            <person name="Martinez A.T."/>
            <person name="Grigoriev I.V."/>
        </authorList>
    </citation>
    <scope>NUCLEOTIDE SEQUENCE</scope>
    <source>
        <strain evidence="1">ATCC 90797</strain>
    </source>
</reference>
<dbReference type="AlphaFoldDB" id="A0A9P5ZUN1"/>
<evidence type="ECO:0000313" key="2">
    <source>
        <dbReference type="Proteomes" id="UP000807025"/>
    </source>
</evidence>
<accession>A0A9P5ZUN1</accession>
<dbReference type="OrthoDB" id="2978551at2759"/>